<evidence type="ECO:0000256" key="3">
    <source>
        <dbReference type="ARBA" id="ARBA00022801"/>
    </source>
</evidence>
<dbReference type="Gene3D" id="3.30.870.10">
    <property type="entry name" value="Endonuclease Chain A"/>
    <property type="match status" value="2"/>
</dbReference>
<evidence type="ECO:0000259" key="6">
    <source>
        <dbReference type="PROSITE" id="PS50035"/>
    </source>
</evidence>
<dbReference type="EMBL" id="BMJH01000001">
    <property type="protein sequence ID" value="GGC57882.1"/>
    <property type="molecule type" value="Genomic_DNA"/>
</dbReference>
<dbReference type="Proteomes" id="UP000641514">
    <property type="component" value="Unassembled WGS sequence"/>
</dbReference>
<evidence type="ECO:0000256" key="1">
    <source>
        <dbReference type="ARBA" id="ARBA00000798"/>
    </source>
</evidence>
<keyword evidence="2" id="KW-0677">Repeat</keyword>
<evidence type="ECO:0000256" key="4">
    <source>
        <dbReference type="ARBA" id="ARBA00023098"/>
    </source>
</evidence>
<dbReference type="InterPro" id="IPR001736">
    <property type="entry name" value="PLipase_D/transphosphatidylase"/>
</dbReference>
<protein>
    <submittedName>
        <fullName evidence="7">Phospholipase D</fullName>
    </submittedName>
</protein>
<dbReference type="Pfam" id="PF13091">
    <property type="entry name" value="PLDc_2"/>
    <property type="match status" value="1"/>
</dbReference>
<reference evidence="7" key="1">
    <citation type="journal article" date="2014" name="Int. J. Syst. Evol. Microbiol.">
        <title>Complete genome sequence of Corynebacterium casei LMG S-19264T (=DSM 44701T), isolated from a smear-ripened cheese.</title>
        <authorList>
            <consortium name="US DOE Joint Genome Institute (JGI-PGF)"/>
            <person name="Walter F."/>
            <person name="Albersmeier A."/>
            <person name="Kalinowski J."/>
            <person name="Ruckert C."/>
        </authorList>
    </citation>
    <scope>NUCLEOTIDE SEQUENCE</scope>
    <source>
        <strain evidence="7">CGMCC 1.15478</strain>
    </source>
</reference>
<proteinExistence type="predicted"/>
<keyword evidence="4" id="KW-0443">Lipid metabolism</keyword>
<gene>
    <name evidence="7" type="ORF">GCM10011410_07910</name>
</gene>
<dbReference type="SMART" id="SM00155">
    <property type="entry name" value="PLDc"/>
    <property type="match status" value="2"/>
</dbReference>
<dbReference type="InterPro" id="IPR025202">
    <property type="entry name" value="PLD-like_dom"/>
</dbReference>
<comment type="caution">
    <text evidence="7">The sequence shown here is derived from an EMBL/GenBank/DDBJ whole genome shotgun (WGS) entry which is preliminary data.</text>
</comment>
<comment type="catalytic activity">
    <reaction evidence="1">
        <text>a 1,2-diacyl-sn-glycero-3-phosphocholine + H2O = a 1,2-diacyl-sn-glycero-3-phosphate + choline + H(+)</text>
        <dbReference type="Rhea" id="RHEA:14445"/>
        <dbReference type="ChEBI" id="CHEBI:15354"/>
        <dbReference type="ChEBI" id="CHEBI:15377"/>
        <dbReference type="ChEBI" id="CHEBI:15378"/>
        <dbReference type="ChEBI" id="CHEBI:57643"/>
        <dbReference type="ChEBI" id="CHEBI:58608"/>
        <dbReference type="EC" id="3.1.4.4"/>
    </reaction>
</comment>
<sequence>MRLSQFISRSLENLAEPREGFNPELPWFLTEDERDNPDTTMRLWSTGNAVTPLVDGRTYFARLADALAAAAEGDIVFFTDWRGDPEQLLTDDGITVVEALVAAAERGALVRGLMWRSHPETFGFAGAKNRELADKIGAVDGEIVLDQRVLNLGSHHQKFFVIRYSNPDIDDVAFVGGIDIARSRRDDSSHVGDPLSRPFPPEYGPRPPWHDIQVEIRGPAVRDVEETFRERWNDPAAPSRLPWQSIPDMLHPRIPFVPSELPAPTPEPPALGTCDVQLLRTYPSRRPTYPFAKRGERSVARAYAKALHRARRLVYIEDQYLWSLDVARVFAHALRTSPDLHIVVVVPRYLDDDSPVTIPSALLGHAEALNELQTAGPDRVAVYDIENSESTPIYVHAKACIIDDVWATVGSDNFNRRSWTHDSELTAAIVDNREDPREPLDPAGLGDKARVFARDLRLQLAAEHLDRQPDDVDDLLDPLRFFNVLHDSARELEQWHQRGELGQRPPGRLRPHSIDPSPSWQRTLASPMYRRIVDPDGRPMRMRLTRRF</sequence>
<accession>A0A916U3V7</accession>
<dbReference type="PANTHER" id="PTHR18896:SF76">
    <property type="entry name" value="PHOSPHOLIPASE"/>
    <property type="match status" value="1"/>
</dbReference>
<organism evidence="7 8">
    <name type="scientific">Hoyosella rhizosphaerae</name>
    <dbReference type="NCBI Taxonomy" id="1755582"/>
    <lineage>
        <taxon>Bacteria</taxon>
        <taxon>Bacillati</taxon>
        <taxon>Actinomycetota</taxon>
        <taxon>Actinomycetes</taxon>
        <taxon>Mycobacteriales</taxon>
        <taxon>Hoyosellaceae</taxon>
        <taxon>Hoyosella</taxon>
    </lineage>
</organism>
<feature type="region of interest" description="Disordered" evidence="5">
    <location>
        <begin position="498"/>
        <end position="521"/>
    </location>
</feature>
<reference evidence="7" key="2">
    <citation type="submission" date="2020-09" db="EMBL/GenBank/DDBJ databases">
        <authorList>
            <person name="Sun Q."/>
            <person name="Zhou Y."/>
        </authorList>
    </citation>
    <scope>NUCLEOTIDE SEQUENCE</scope>
    <source>
        <strain evidence="7">CGMCC 1.15478</strain>
    </source>
</reference>
<dbReference type="PROSITE" id="PS50035">
    <property type="entry name" value="PLD"/>
    <property type="match status" value="2"/>
</dbReference>
<dbReference type="InterPro" id="IPR015679">
    <property type="entry name" value="PLipase_D_fam"/>
</dbReference>
<evidence type="ECO:0000313" key="7">
    <source>
        <dbReference type="EMBL" id="GGC57882.1"/>
    </source>
</evidence>
<dbReference type="GO" id="GO:0004630">
    <property type="term" value="F:phospholipase D activity"/>
    <property type="evidence" value="ECO:0007669"/>
    <property type="project" value="UniProtKB-EC"/>
</dbReference>
<dbReference type="SUPFAM" id="SSF56024">
    <property type="entry name" value="Phospholipase D/nuclease"/>
    <property type="match status" value="2"/>
</dbReference>
<evidence type="ECO:0000256" key="5">
    <source>
        <dbReference type="SAM" id="MobiDB-lite"/>
    </source>
</evidence>
<dbReference type="AlphaFoldDB" id="A0A916U3V7"/>
<evidence type="ECO:0000256" key="2">
    <source>
        <dbReference type="ARBA" id="ARBA00022737"/>
    </source>
</evidence>
<keyword evidence="3" id="KW-0378">Hydrolase</keyword>
<dbReference type="GO" id="GO:0009395">
    <property type="term" value="P:phospholipid catabolic process"/>
    <property type="evidence" value="ECO:0007669"/>
    <property type="project" value="TreeGrafter"/>
</dbReference>
<feature type="compositionally biased region" description="Pro residues" evidence="5">
    <location>
        <begin position="197"/>
        <end position="207"/>
    </location>
</feature>
<feature type="region of interest" description="Disordered" evidence="5">
    <location>
        <begin position="184"/>
        <end position="208"/>
    </location>
</feature>
<evidence type="ECO:0000313" key="8">
    <source>
        <dbReference type="Proteomes" id="UP000641514"/>
    </source>
</evidence>
<feature type="domain" description="PLD phosphodiesterase" evidence="6">
    <location>
        <begin position="151"/>
        <end position="184"/>
    </location>
</feature>
<name>A0A916U3V7_9ACTN</name>
<dbReference type="RefSeq" id="WP_206050414.1">
    <property type="nucleotide sequence ID" value="NZ_BMJH01000001.1"/>
</dbReference>
<dbReference type="PANTHER" id="PTHR18896">
    <property type="entry name" value="PHOSPHOLIPASE D"/>
    <property type="match status" value="1"/>
</dbReference>
<feature type="domain" description="PLD phosphodiesterase" evidence="6">
    <location>
        <begin position="391"/>
        <end position="418"/>
    </location>
</feature>
<dbReference type="CDD" id="cd09105">
    <property type="entry name" value="PLDc_vPLD1_2_like_2"/>
    <property type="match status" value="1"/>
</dbReference>
<keyword evidence="8" id="KW-1185">Reference proteome</keyword>